<organism evidence="4 5">
    <name type="scientific">Coffea canephora</name>
    <name type="common">Robusta coffee</name>
    <dbReference type="NCBI Taxonomy" id="49390"/>
    <lineage>
        <taxon>Eukaryota</taxon>
        <taxon>Viridiplantae</taxon>
        <taxon>Streptophyta</taxon>
        <taxon>Embryophyta</taxon>
        <taxon>Tracheophyta</taxon>
        <taxon>Spermatophyta</taxon>
        <taxon>Magnoliopsida</taxon>
        <taxon>eudicotyledons</taxon>
        <taxon>Gunneridae</taxon>
        <taxon>Pentapetalae</taxon>
        <taxon>asterids</taxon>
        <taxon>lamiids</taxon>
        <taxon>Gentianales</taxon>
        <taxon>Rubiaceae</taxon>
        <taxon>Ixoroideae</taxon>
        <taxon>Gardenieae complex</taxon>
        <taxon>Bertiereae - Coffeeae clade</taxon>
        <taxon>Coffeeae</taxon>
        <taxon>Coffea</taxon>
    </lineage>
</organism>
<dbReference type="InterPro" id="IPR002885">
    <property type="entry name" value="PPR_rpt"/>
</dbReference>
<dbReference type="PROSITE" id="PS51375">
    <property type="entry name" value="PPR"/>
    <property type="match status" value="5"/>
</dbReference>
<dbReference type="Pfam" id="PF13041">
    <property type="entry name" value="PPR_2"/>
    <property type="match status" value="2"/>
</dbReference>
<dbReference type="EMBL" id="HG739232">
    <property type="protein sequence ID" value="CDP17213.1"/>
    <property type="molecule type" value="Genomic_DNA"/>
</dbReference>
<sequence length="230" mass="25970">MRADDAVHLFEEMQCKGLTPSTVTCNIVLQGLFRVGRSRAARKVFDKMLITPIISDWYTYCVMLDGLCKGGHIEEALNLLHKMEIQRLDLKHITMYNIILDGLCKSGRLDGARDLFNSLFLKGLDPDVITYNTMILGLCSIGLLKEAKGIFIKMKENGCLANGITYNVIVQGLLLGGKYDDALVHLEEMDNRGFLLHSHTFSKLLNSLKKSENDPYLLKKIQKFVPNMKE</sequence>
<keyword evidence="2" id="KW-0677">Repeat</keyword>
<feature type="repeat" description="PPR" evidence="3">
    <location>
        <begin position="162"/>
        <end position="196"/>
    </location>
</feature>
<keyword evidence="5" id="KW-1185">Reference proteome</keyword>
<feature type="repeat" description="PPR" evidence="3">
    <location>
        <begin position="127"/>
        <end position="161"/>
    </location>
</feature>
<evidence type="ECO:0008006" key="6">
    <source>
        <dbReference type="Google" id="ProtNLM"/>
    </source>
</evidence>
<dbReference type="PhylomeDB" id="A0A068VC34"/>
<feature type="repeat" description="PPR" evidence="3">
    <location>
        <begin position="21"/>
        <end position="55"/>
    </location>
</feature>
<dbReference type="Gramene" id="CDP17213">
    <property type="protein sequence ID" value="CDP17213"/>
    <property type="gene ID" value="GSCOC_T00000686001"/>
</dbReference>
<feature type="repeat" description="PPR" evidence="3">
    <location>
        <begin position="56"/>
        <end position="90"/>
    </location>
</feature>
<name>A0A068VC34_COFCA</name>
<comment type="similarity">
    <text evidence="1">Belongs to the PPR family. P subfamily.</text>
</comment>
<evidence type="ECO:0000256" key="1">
    <source>
        <dbReference type="ARBA" id="ARBA00007626"/>
    </source>
</evidence>
<dbReference type="OrthoDB" id="185373at2759"/>
<feature type="repeat" description="PPR" evidence="3">
    <location>
        <begin position="92"/>
        <end position="126"/>
    </location>
</feature>
<evidence type="ECO:0000256" key="2">
    <source>
        <dbReference type="ARBA" id="ARBA00022737"/>
    </source>
</evidence>
<dbReference type="PANTHER" id="PTHR47941">
    <property type="entry name" value="PENTATRICOPEPTIDE REPEAT-CONTAINING PROTEIN 3, MITOCHONDRIAL"/>
    <property type="match status" value="1"/>
</dbReference>
<dbReference type="InterPro" id="IPR011990">
    <property type="entry name" value="TPR-like_helical_dom_sf"/>
</dbReference>
<evidence type="ECO:0000313" key="5">
    <source>
        <dbReference type="Proteomes" id="UP000295252"/>
    </source>
</evidence>
<proteinExistence type="inferred from homology"/>
<dbReference type="Proteomes" id="UP000295252">
    <property type="component" value="Chromosome IV"/>
</dbReference>
<reference evidence="5" key="1">
    <citation type="journal article" date="2014" name="Science">
        <title>The coffee genome provides insight into the convergent evolution of caffeine biosynthesis.</title>
        <authorList>
            <person name="Denoeud F."/>
            <person name="Carretero-Paulet L."/>
            <person name="Dereeper A."/>
            <person name="Droc G."/>
            <person name="Guyot R."/>
            <person name="Pietrella M."/>
            <person name="Zheng C."/>
            <person name="Alberti A."/>
            <person name="Anthony F."/>
            <person name="Aprea G."/>
            <person name="Aury J.M."/>
            <person name="Bento P."/>
            <person name="Bernard M."/>
            <person name="Bocs S."/>
            <person name="Campa C."/>
            <person name="Cenci A."/>
            <person name="Combes M.C."/>
            <person name="Crouzillat D."/>
            <person name="Da Silva C."/>
            <person name="Daddiego L."/>
            <person name="De Bellis F."/>
            <person name="Dussert S."/>
            <person name="Garsmeur O."/>
            <person name="Gayraud T."/>
            <person name="Guignon V."/>
            <person name="Jahn K."/>
            <person name="Jamilloux V."/>
            <person name="Joet T."/>
            <person name="Labadie K."/>
            <person name="Lan T."/>
            <person name="Leclercq J."/>
            <person name="Lepelley M."/>
            <person name="Leroy T."/>
            <person name="Li L.T."/>
            <person name="Librado P."/>
            <person name="Lopez L."/>
            <person name="Munoz A."/>
            <person name="Noel B."/>
            <person name="Pallavicini A."/>
            <person name="Perrotta G."/>
            <person name="Poncet V."/>
            <person name="Pot D."/>
            <person name="Priyono X."/>
            <person name="Rigoreau M."/>
            <person name="Rouard M."/>
            <person name="Rozas J."/>
            <person name="Tranchant-Dubreuil C."/>
            <person name="VanBuren R."/>
            <person name="Zhang Q."/>
            <person name="Andrade A.C."/>
            <person name="Argout X."/>
            <person name="Bertrand B."/>
            <person name="de Kochko A."/>
            <person name="Graziosi G."/>
            <person name="Henry R.J."/>
            <person name="Jayarama X."/>
            <person name="Ming R."/>
            <person name="Nagai C."/>
            <person name="Rounsley S."/>
            <person name="Sankoff D."/>
            <person name="Giuliano G."/>
            <person name="Albert V.A."/>
            <person name="Wincker P."/>
            <person name="Lashermes P."/>
        </authorList>
    </citation>
    <scope>NUCLEOTIDE SEQUENCE [LARGE SCALE GENOMIC DNA]</scope>
    <source>
        <strain evidence="5">cv. DH200-94</strain>
    </source>
</reference>
<dbReference type="NCBIfam" id="TIGR00756">
    <property type="entry name" value="PPR"/>
    <property type="match status" value="4"/>
</dbReference>
<gene>
    <name evidence="4" type="ORF">GSCOC_T00000686001</name>
</gene>
<dbReference type="OMA" id="NVDINTH"/>
<dbReference type="Gene3D" id="1.25.40.10">
    <property type="entry name" value="Tetratricopeptide repeat domain"/>
    <property type="match status" value="2"/>
</dbReference>
<dbReference type="InParanoid" id="A0A068VC34"/>
<dbReference type="AlphaFoldDB" id="A0A068VC34"/>
<dbReference type="Pfam" id="PF01535">
    <property type="entry name" value="PPR"/>
    <property type="match status" value="1"/>
</dbReference>
<evidence type="ECO:0000313" key="4">
    <source>
        <dbReference type="EMBL" id="CDP17213.1"/>
    </source>
</evidence>
<protein>
    <recommendedName>
        <fullName evidence="6">Pentacotripeptide-repeat region of PRORP domain-containing protein</fullName>
    </recommendedName>
</protein>
<accession>A0A068VC34</accession>
<evidence type="ECO:0000256" key="3">
    <source>
        <dbReference type="PROSITE-ProRule" id="PRU00708"/>
    </source>
</evidence>